<dbReference type="CDD" id="cd04301">
    <property type="entry name" value="NAT_SF"/>
    <property type="match status" value="1"/>
</dbReference>
<evidence type="ECO:0000259" key="2">
    <source>
        <dbReference type="PROSITE" id="PS51186"/>
    </source>
</evidence>
<evidence type="ECO:0000313" key="4">
    <source>
        <dbReference type="Proteomes" id="UP001168552"/>
    </source>
</evidence>
<protein>
    <submittedName>
        <fullName evidence="3">GNAT family N-acetyltransferase</fullName>
    </submittedName>
</protein>
<dbReference type="RefSeq" id="WP_320004402.1">
    <property type="nucleotide sequence ID" value="NZ_JAUHJS010000004.1"/>
</dbReference>
<dbReference type="Pfam" id="PF00583">
    <property type="entry name" value="Acetyltransf_1"/>
    <property type="match status" value="1"/>
</dbReference>
<dbReference type="EMBL" id="JAUHJS010000004">
    <property type="protein sequence ID" value="MDN4165871.1"/>
    <property type="molecule type" value="Genomic_DNA"/>
</dbReference>
<dbReference type="PANTHER" id="PTHR13947:SF37">
    <property type="entry name" value="LD18367P"/>
    <property type="match status" value="1"/>
</dbReference>
<proteinExistence type="predicted"/>
<evidence type="ECO:0000313" key="3">
    <source>
        <dbReference type="EMBL" id="MDN4165871.1"/>
    </source>
</evidence>
<dbReference type="PROSITE" id="PS51186">
    <property type="entry name" value="GNAT"/>
    <property type="match status" value="1"/>
</dbReference>
<feature type="domain" description="N-acetyltransferase" evidence="2">
    <location>
        <begin position="6"/>
        <end position="141"/>
    </location>
</feature>
<keyword evidence="4" id="KW-1185">Reference proteome</keyword>
<organism evidence="3 4">
    <name type="scientific">Shiella aurantiaca</name>
    <dbReference type="NCBI Taxonomy" id="3058365"/>
    <lineage>
        <taxon>Bacteria</taxon>
        <taxon>Pseudomonadati</taxon>
        <taxon>Bacteroidota</taxon>
        <taxon>Cytophagia</taxon>
        <taxon>Cytophagales</taxon>
        <taxon>Shiellaceae</taxon>
        <taxon>Shiella</taxon>
    </lineage>
</organism>
<name>A0ABT8F5Y3_9BACT</name>
<dbReference type="PANTHER" id="PTHR13947">
    <property type="entry name" value="GNAT FAMILY N-ACETYLTRANSFERASE"/>
    <property type="match status" value="1"/>
</dbReference>
<sequence length="156" mass="17226">MQESAITIRTLAKTEEMPYPLLLLADPDRAAIDAYLSDSSIFVAEKAGETIGVYVLFMHSRQRAEIKNIAVDLPYQGFGIGKLLLLHAIEEAKNRGAKLLEIATGNTSTGPLHLYQKMGFTISQVLPGYFTKNYPEPIIENGQLCTDQIILTKILS</sequence>
<dbReference type="InterPro" id="IPR050769">
    <property type="entry name" value="NAT_camello-type"/>
</dbReference>
<comment type="caution">
    <text evidence="3">The sequence shown here is derived from an EMBL/GenBank/DDBJ whole genome shotgun (WGS) entry which is preliminary data.</text>
</comment>
<dbReference type="Gene3D" id="3.40.630.30">
    <property type="match status" value="1"/>
</dbReference>
<dbReference type="InterPro" id="IPR016181">
    <property type="entry name" value="Acyl_CoA_acyltransferase"/>
</dbReference>
<accession>A0ABT8F5Y3</accession>
<evidence type="ECO:0000256" key="1">
    <source>
        <dbReference type="ARBA" id="ARBA00022679"/>
    </source>
</evidence>
<reference evidence="3" key="1">
    <citation type="submission" date="2023-06" db="EMBL/GenBank/DDBJ databases">
        <title>Cytophagales bacterium Strain LB-30, isolated from soil.</title>
        <authorList>
            <person name="Liu B."/>
        </authorList>
    </citation>
    <scope>NUCLEOTIDE SEQUENCE</scope>
    <source>
        <strain evidence="3">LB-30</strain>
    </source>
</reference>
<dbReference type="Proteomes" id="UP001168552">
    <property type="component" value="Unassembled WGS sequence"/>
</dbReference>
<gene>
    <name evidence="3" type="ORF">QWY31_10170</name>
</gene>
<dbReference type="InterPro" id="IPR000182">
    <property type="entry name" value="GNAT_dom"/>
</dbReference>
<keyword evidence="1" id="KW-0808">Transferase</keyword>
<dbReference type="SUPFAM" id="SSF55729">
    <property type="entry name" value="Acyl-CoA N-acyltransferases (Nat)"/>
    <property type="match status" value="1"/>
</dbReference>